<reference evidence="1" key="3">
    <citation type="submission" date="2018-07" db="EMBL/GenBank/DDBJ databases">
        <title>WGS assembly of Glycine max.</title>
        <authorList>
            <person name="Schmutz J."/>
            <person name="Cannon S."/>
            <person name="Schlueter J."/>
            <person name="Ma J."/>
            <person name="Mitros T."/>
            <person name="Nelson W."/>
            <person name="Hyten D."/>
            <person name="Song Q."/>
            <person name="Thelen J."/>
            <person name="Cheng J."/>
            <person name="Xu D."/>
            <person name="Hellsten U."/>
            <person name="May G."/>
            <person name="Yu Y."/>
            <person name="Sakurai T."/>
            <person name="Umezawa T."/>
            <person name="Bhattacharyya M."/>
            <person name="Sandhu D."/>
            <person name="Valliyodan B."/>
            <person name="Lindquist E."/>
            <person name="Peto M."/>
            <person name="Grant D."/>
            <person name="Shu S."/>
            <person name="Goodstein D."/>
            <person name="Barry K."/>
            <person name="Futrell-Griggs M."/>
            <person name="Abernathy B."/>
            <person name="Du J."/>
            <person name="Tian Z."/>
            <person name="Zhu L."/>
            <person name="Gill N."/>
            <person name="Joshi T."/>
            <person name="Libault M."/>
            <person name="Sethuraman A."/>
            <person name="Zhang X."/>
            <person name="Shinozaki K."/>
            <person name="Nguyen H."/>
            <person name="Wing R."/>
            <person name="Cregan P."/>
            <person name="Specht J."/>
            <person name="Grimwood J."/>
            <person name="Rokhsar D."/>
            <person name="Stacey G."/>
            <person name="Shoemaker R."/>
            <person name="Jackson S."/>
        </authorList>
    </citation>
    <scope>NUCLEOTIDE SEQUENCE</scope>
    <source>
        <tissue evidence="1">Callus</tissue>
    </source>
</reference>
<proteinExistence type="predicted"/>
<protein>
    <submittedName>
        <fullName evidence="1 2">Uncharacterized protein</fullName>
    </submittedName>
</protein>
<dbReference type="InParanoid" id="A0A0R0GXV7"/>
<evidence type="ECO:0000313" key="3">
    <source>
        <dbReference type="Proteomes" id="UP000008827"/>
    </source>
</evidence>
<dbReference type="AlphaFoldDB" id="A0A0R0GXV7"/>
<dbReference type="EnsemblPlants" id="KRH20296">
    <property type="protein sequence ID" value="KRH20296"/>
    <property type="gene ID" value="GLYMA_13G168900"/>
</dbReference>
<evidence type="ECO:0000313" key="1">
    <source>
        <dbReference type="EMBL" id="KRH20296.1"/>
    </source>
</evidence>
<reference evidence="1 2" key="1">
    <citation type="journal article" date="2010" name="Nature">
        <title>Genome sequence of the palaeopolyploid soybean.</title>
        <authorList>
            <person name="Schmutz J."/>
            <person name="Cannon S.B."/>
            <person name="Schlueter J."/>
            <person name="Ma J."/>
            <person name="Mitros T."/>
            <person name="Nelson W."/>
            <person name="Hyten D.L."/>
            <person name="Song Q."/>
            <person name="Thelen J.J."/>
            <person name="Cheng J."/>
            <person name="Xu D."/>
            <person name="Hellsten U."/>
            <person name="May G.D."/>
            <person name="Yu Y."/>
            <person name="Sakurai T."/>
            <person name="Umezawa T."/>
            <person name="Bhattacharyya M.K."/>
            <person name="Sandhu D."/>
            <person name="Valliyodan B."/>
            <person name="Lindquist E."/>
            <person name="Peto M."/>
            <person name="Grant D."/>
            <person name="Shu S."/>
            <person name="Goodstein D."/>
            <person name="Barry K."/>
            <person name="Futrell-Griggs M."/>
            <person name="Abernathy B."/>
            <person name="Du J."/>
            <person name="Tian Z."/>
            <person name="Zhu L."/>
            <person name="Gill N."/>
            <person name="Joshi T."/>
            <person name="Libault M."/>
            <person name="Sethuraman A."/>
            <person name="Zhang X.-C."/>
            <person name="Shinozaki K."/>
            <person name="Nguyen H.T."/>
            <person name="Wing R.A."/>
            <person name="Cregan P."/>
            <person name="Specht J."/>
            <person name="Grimwood J."/>
            <person name="Rokhsar D."/>
            <person name="Stacey G."/>
            <person name="Shoemaker R.C."/>
            <person name="Jackson S.A."/>
        </authorList>
    </citation>
    <scope>NUCLEOTIDE SEQUENCE</scope>
    <source>
        <strain evidence="2">cv. Williams 82</strain>
        <tissue evidence="1">Callus</tissue>
    </source>
</reference>
<reference evidence="2" key="2">
    <citation type="submission" date="2018-02" db="UniProtKB">
        <authorList>
            <consortium name="EnsemblPlants"/>
        </authorList>
    </citation>
    <scope>IDENTIFICATION</scope>
    <source>
        <strain evidence="2">Williams 82</strain>
    </source>
</reference>
<dbReference type="Gramene" id="KRH20296">
    <property type="protein sequence ID" value="KRH20296"/>
    <property type="gene ID" value="GLYMA_13G168900"/>
</dbReference>
<dbReference type="Proteomes" id="UP000008827">
    <property type="component" value="Chromosome 13"/>
</dbReference>
<gene>
    <name evidence="1" type="ORF">GLYMA_13G168900</name>
</gene>
<evidence type="ECO:0000313" key="2">
    <source>
        <dbReference type="EnsemblPlants" id="KRH20296"/>
    </source>
</evidence>
<dbReference type="EMBL" id="CM000846">
    <property type="protein sequence ID" value="KRH20296.1"/>
    <property type="molecule type" value="Genomic_DNA"/>
</dbReference>
<organism evidence="1">
    <name type="scientific">Glycine max</name>
    <name type="common">Soybean</name>
    <name type="synonym">Glycine hispida</name>
    <dbReference type="NCBI Taxonomy" id="3847"/>
    <lineage>
        <taxon>Eukaryota</taxon>
        <taxon>Viridiplantae</taxon>
        <taxon>Streptophyta</taxon>
        <taxon>Embryophyta</taxon>
        <taxon>Tracheophyta</taxon>
        <taxon>Spermatophyta</taxon>
        <taxon>Magnoliopsida</taxon>
        <taxon>eudicotyledons</taxon>
        <taxon>Gunneridae</taxon>
        <taxon>Pentapetalae</taxon>
        <taxon>rosids</taxon>
        <taxon>fabids</taxon>
        <taxon>Fabales</taxon>
        <taxon>Fabaceae</taxon>
        <taxon>Papilionoideae</taxon>
        <taxon>50 kb inversion clade</taxon>
        <taxon>NPAAA clade</taxon>
        <taxon>indigoferoid/millettioid clade</taxon>
        <taxon>Phaseoleae</taxon>
        <taxon>Glycine</taxon>
        <taxon>Glycine subgen. Soja</taxon>
    </lineage>
</organism>
<name>A0A0R0GXV7_SOYBN</name>
<accession>A0A0R0GXV7</accession>
<sequence>MTPHFNMYLKNNSVIYDDCLFSLSSPQRLNRLSSQNIISFNASLCSGNHRLHLVKSHYFVEGTEGLSFVVPQLLLIEA</sequence>
<keyword evidence="3" id="KW-1185">Reference proteome</keyword>